<keyword evidence="6 7" id="KW-0472">Membrane</keyword>
<reference evidence="8" key="1">
    <citation type="journal article" date="2017" name="Appl. Environ. Microbiol.">
        <title>Molecular characterization of an Endozoicomonas-like organism causing infection in king scallop Pecten maximus L.</title>
        <authorList>
            <person name="Cano I."/>
            <person name="van Aerle R."/>
            <person name="Ross S."/>
            <person name="Verner-Jeffreys D.W."/>
            <person name="Paley R.K."/>
            <person name="Rimmer G."/>
            <person name="Ryder D."/>
            <person name="Hooper P."/>
            <person name="Stone D."/>
            <person name="Feist S.W."/>
        </authorList>
    </citation>
    <scope>NUCLEOTIDE SEQUENCE</scope>
</reference>
<dbReference type="AlphaFoldDB" id="A0A2H9T6N3"/>
<keyword evidence="5 7" id="KW-1133">Transmembrane helix</keyword>
<sequence length="378" mass="41760">MMPIHIEHISEILSTNQDAAWLPWAVQYFFYISLAYGASVLFCLAVWHPKRFSRRLGFSSAVVMVSCAIVAALALSADLHQPGRAWHFYAYLTPWSWMSRGALLLPAFVGLVIITVGLWCRHMLMAGGADNQFKGLKGVVYRLICCGKWTVSYRLIKIMAFITLMSGMSIAFYTGAEIYAVKSRELWHSLWYPSVLFISGLTGALGAVIMVYGLLTSFKSLATSEKYILNKLLLGITAGSILSIIFVFFWIMDSSQADILTHTPWVNQLIAVVILLLLPCVAAPLAIIGHGRVVCMVAAVLSLAANVGIRWFSMMELQLLPKYDAGLFSYVLPWGSNGIGGIIGMFGLVLAIVLILSEWGMSEERFGLMPSVREHCRG</sequence>
<feature type="transmembrane region" description="Helical" evidence="7">
    <location>
        <begin position="293"/>
        <end position="314"/>
    </location>
</feature>
<dbReference type="PANTHER" id="PTHR34856:SF2">
    <property type="entry name" value="PROTEIN NRFD"/>
    <property type="match status" value="1"/>
</dbReference>
<feature type="transmembrane region" description="Helical" evidence="7">
    <location>
        <begin position="227"/>
        <end position="252"/>
    </location>
</feature>
<dbReference type="EMBL" id="NSIT01000119">
    <property type="protein sequence ID" value="PJE78876.1"/>
    <property type="molecule type" value="Genomic_DNA"/>
</dbReference>
<dbReference type="PANTHER" id="PTHR34856">
    <property type="entry name" value="PROTEIN NRFD"/>
    <property type="match status" value="1"/>
</dbReference>
<dbReference type="GO" id="GO:0005886">
    <property type="term" value="C:plasma membrane"/>
    <property type="evidence" value="ECO:0007669"/>
    <property type="project" value="UniProtKB-SubCell"/>
</dbReference>
<evidence type="ECO:0000313" key="8">
    <source>
        <dbReference type="EMBL" id="PJE78876.1"/>
    </source>
</evidence>
<evidence type="ECO:0000256" key="2">
    <source>
        <dbReference type="ARBA" id="ARBA00008929"/>
    </source>
</evidence>
<accession>A0A2H9T6N3</accession>
<evidence type="ECO:0000256" key="4">
    <source>
        <dbReference type="ARBA" id="ARBA00022692"/>
    </source>
</evidence>
<evidence type="ECO:0000256" key="3">
    <source>
        <dbReference type="ARBA" id="ARBA00022475"/>
    </source>
</evidence>
<dbReference type="InterPro" id="IPR005614">
    <property type="entry name" value="NrfD-like"/>
</dbReference>
<feature type="transmembrane region" description="Helical" evidence="7">
    <location>
        <begin position="158"/>
        <end position="179"/>
    </location>
</feature>
<feature type="transmembrane region" description="Helical" evidence="7">
    <location>
        <begin position="97"/>
        <end position="120"/>
    </location>
</feature>
<feature type="transmembrane region" description="Helical" evidence="7">
    <location>
        <begin position="191"/>
        <end position="215"/>
    </location>
</feature>
<name>A0A2H9T6N3_9ZZZZ</name>
<dbReference type="Gene3D" id="1.20.1630.10">
    <property type="entry name" value="Formate dehydrogenase/DMSO reductase domain"/>
    <property type="match status" value="1"/>
</dbReference>
<keyword evidence="4 7" id="KW-0812">Transmembrane</keyword>
<dbReference type="InterPro" id="IPR052049">
    <property type="entry name" value="Electron_transfer_protein"/>
</dbReference>
<evidence type="ECO:0000256" key="7">
    <source>
        <dbReference type="SAM" id="Phobius"/>
    </source>
</evidence>
<feature type="transmembrane region" description="Helical" evidence="7">
    <location>
        <begin position="334"/>
        <end position="356"/>
    </location>
</feature>
<comment type="caution">
    <text evidence="8">The sequence shown here is derived from an EMBL/GenBank/DDBJ whole genome shotgun (WGS) entry which is preliminary data.</text>
</comment>
<feature type="transmembrane region" description="Helical" evidence="7">
    <location>
        <begin position="264"/>
        <end position="286"/>
    </location>
</feature>
<feature type="transmembrane region" description="Helical" evidence="7">
    <location>
        <begin position="56"/>
        <end position="77"/>
    </location>
</feature>
<gene>
    <name evidence="8" type="primary">ttrC</name>
    <name evidence="8" type="ORF">CI610_02176</name>
</gene>
<protein>
    <submittedName>
        <fullName evidence="8">Tetrathionate reductase subunit C</fullName>
    </submittedName>
</protein>
<proteinExistence type="inferred from homology"/>
<keyword evidence="3" id="KW-1003">Cell membrane</keyword>
<evidence type="ECO:0000256" key="5">
    <source>
        <dbReference type="ARBA" id="ARBA00022989"/>
    </source>
</evidence>
<comment type="subcellular location">
    <subcellularLocation>
        <location evidence="1">Cell membrane</location>
        <topology evidence="1">Multi-pass membrane protein</topology>
    </subcellularLocation>
</comment>
<comment type="similarity">
    <text evidence="2">Belongs to the NrfD family.</text>
</comment>
<organism evidence="8">
    <name type="scientific">invertebrate metagenome</name>
    <dbReference type="NCBI Taxonomy" id="1711999"/>
    <lineage>
        <taxon>unclassified sequences</taxon>
        <taxon>metagenomes</taxon>
        <taxon>organismal metagenomes</taxon>
    </lineage>
</organism>
<feature type="transmembrane region" description="Helical" evidence="7">
    <location>
        <begin position="28"/>
        <end position="47"/>
    </location>
</feature>
<evidence type="ECO:0000256" key="6">
    <source>
        <dbReference type="ARBA" id="ARBA00023136"/>
    </source>
</evidence>
<evidence type="ECO:0000256" key="1">
    <source>
        <dbReference type="ARBA" id="ARBA00004651"/>
    </source>
</evidence>
<dbReference type="Pfam" id="PF03916">
    <property type="entry name" value="NrfD"/>
    <property type="match status" value="1"/>
</dbReference>